<evidence type="ECO:0000256" key="1">
    <source>
        <dbReference type="SAM" id="SignalP"/>
    </source>
</evidence>
<feature type="signal peptide" evidence="1">
    <location>
        <begin position="1"/>
        <end position="20"/>
    </location>
</feature>
<organism evidence="2 3">
    <name type="scientific">Cronartium quercuum f. sp. fusiforme G11</name>
    <dbReference type="NCBI Taxonomy" id="708437"/>
    <lineage>
        <taxon>Eukaryota</taxon>
        <taxon>Fungi</taxon>
        <taxon>Dikarya</taxon>
        <taxon>Basidiomycota</taxon>
        <taxon>Pucciniomycotina</taxon>
        <taxon>Pucciniomycetes</taxon>
        <taxon>Pucciniales</taxon>
        <taxon>Coleosporiaceae</taxon>
        <taxon>Cronartium</taxon>
    </lineage>
</organism>
<dbReference type="EMBL" id="MU167370">
    <property type="protein sequence ID" value="KAG0141805.1"/>
    <property type="molecule type" value="Genomic_DNA"/>
</dbReference>
<evidence type="ECO:0000313" key="2">
    <source>
        <dbReference type="EMBL" id="KAG0141805.1"/>
    </source>
</evidence>
<dbReference type="AlphaFoldDB" id="A0A9P6T7Q2"/>
<keyword evidence="1" id="KW-0732">Signal</keyword>
<dbReference type="Proteomes" id="UP000886653">
    <property type="component" value="Unassembled WGS sequence"/>
</dbReference>
<gene>
    <name evidence="2" type="ORF">CROQUDRAFT_268026</name>
</gene>
<name>A0A9P6T7Q2_9BASI</name>
<keyword evidence="3" id="KW-1185">Reference proteome</keyword>
<feature type="chain" id="PRO_5040341475" description="Secreted protein" evidence="1">
    <location>
        <begin position="21"/>
        <end position="99"/>
    </location>
</feature>
<comment type="caution">
    <text evidence="2">The sequence shown here is derived from an EMBL/GenBank/DDBJ whole genome shotgun (WGS) entry which is preliminary data.</text>
</comment>
<sequence length="99" mass="11078">MLFARLPILFVICAISRCISRVLDCEPLLKEIKASPPIPKISEIPNIPTIPQIPTMSKIPNVPVNIQNGKLLTKAGTRPFRRSSIIERTSDNDEDLFLI</sequence>
<proteinExistence type="predicted"/>
<protein>
    <recommendedName>
        <fullName evidence="4">Secreted protein</fullName>
    </recommendedName>
</protein>
<reference evidence="2" key="1">
    <citation type="submission" date="2013-11" db="EMBL/GenBank/DDBJ databases">
        <title>Genome sequence of the fusiform rust pathogen reveals effectors for host alternation and coevolution with pine.</title>
        <authorList>
            <consortium name="DOE Joint Genome Institute"/>
            <person name="Smith K."/>
            <person name="Pendleton A."/>
            <person name="Kubisiak T."/>
            <person name="Anderson C."/>
            <person name="Salamov A."/>
            <person name="Aerts A."/>
            <person name="Riley R."/>
            <person name="Clum A."/>
            <person name="Lindquist E."/>
            <person name="Ence D."/>
            <person name="Campbell M."/>
            <person name="Kronenberg Z."/>
            <person name="Feau N."/>
            <person name="Dhillon B."/>
            <person name="Hamelin R."/>
            <person name="Burleigh J."/>
            <person name="Smith J."/>
            <person name="Yandell M."/>
            <person name="Nelson C."/>
            <person name="Grigoriev I."/>
            <person name="Davis J."/>
        </authorList>
    </citation>
    <scope>NUCLEOTIDE SEQUENCE</scope>
    <source>
        <strain evidence="2">G11</strain>
    </source>
</reference>
<evidence type="ECO:0008006" key="4">
    <source>
        <dbReference type="Google" id="ProtNLM"/>
    </source>
</evidence>
<accession>A0A9P6T7Q2</accession>
<evidence type="ECO:0000313" key="3">
    <source>
        <dbReference type="Proteomes" id="UP000886653"/>
    </source>
</evidence>